<evidence type="ECO:0000313" key="1">
    <source>
        <dbReference type="EMBL" id="MBB3726930.1"/>
    </source>
</evidence>
<dbReference type="RefSeq" id="WP_183646843.1">
    <property type="nucleotide sequence ID" value="NZ_JACIBV010000001.1"/>
</dbReference>
<accession>A0A7W5V8I0</accession>
<gene>
    <name evidence="1" type="ORF">FHR33_002790</name>
</gene>
<reference evidence="1 2" key="1">
    <citation type="submission" date="2020-08" db="EMBL/GenBank/DDBJ databases">
        <title>Sequencing the genomes of 1000 actinobacteria strains.</title>
        <authorList>
            <person name="Klenk H.-P."/>
        </authorList>
    </citation>
    <scope>NUCLEOTIDE SEQUENCE [LARGE SCALE GENOMIC DNA]</scope>
    <source>
        <strain evidence="1 2">DSM 44320</strain>
    </source>
</reference>
<dbReference type="AlphaFoldDB" id="A0A7W5V8I0"/>
<name>A0A7W5V8I0_9ACTN</name>
<evidence type="ECO:0000313" key="2">
    <source>
        <dbReference type="Proteomes" id="UP000579945"/>
    </source>
</evidence>
<proteinExistence type="predicted"/>
<dbReference type="GeneID" id="95389263"/>
<organism evidence="1 2">
    <name type="scientific">Nonomuraea dietziae</name>
    <dbReference type="NCBI Taxonomy" id="65515"/>
    <lineage>
        <taxon>Bacteria</taxon>
        <taxon>Bacillati</taxon>
        <taxon>Actinomycetota</taxon>
        <taxon>Actinomycetes</taxon>
        <taxon>Streptosporangiales</taxon>
        <taxon>Streptosporangiaceae</taxon>
        <taxon>Nonomuraea</taxon>
    </lineage>
</organism>
<dbReference type="Proteomes" id="UP000579945">
    <property type="component" value="Unassembled WGS sequence"/>
</dbReference>
<protein>
    <submittedName>
        <fullName evidence="1">Uncharacterized protein</fullName>
    </submittedName>
</protein>
<keyword evidence="2" id="KW-1185">Reference proteome</keyword>
<comment type="caution">
    <text evidence="1">The sequence shown here is derived from an EMBL/GenBank/DDBJ whole genome shotgun (WGS) entry which is preliminary data.</text>
</comment>
<sequence>MEGLHLGQALGVAVGRAQGTQGEALVGVGVEYLGQRLDRVVEFVVVIELDKFPCELEHPGNTLAARVQQHLQDRLPAADSLVTSPDSSSSPNCS</sequence>
<dbReference type="EMBL" id="JACIBV010000001">
    <property type="protein sequence ID" value="MBB3726930.1"/>
    <property type="molecule type" value="Genomic_DNA"/>
</dbReference>